<organism evidence="1 2">
    <name type="scientific">Dictyobacter kobayashii</name>
    <dbReference type="NCBI Taxonomy" id="2014872"/>
    <lineage>
        <taxon>Bacteria</taxon>
        <taxon>Bacillati</taxon>
        <taxon>Chloroflexota</taxon>
        <taxon>Ktedonobacteria</taxon>
        <taxon>Ktedonobacterales</taxon>
        <taxon>Dictyobacteraceae</taxon>
        <taxon>Dictyobacter</taxon>
    </lineage>
</organism>
<dbReference type="OrthoDB" id="512504at2"/>
<evidence type="ECO:0000313" key="2">
    <source>
        <dbReference type="Proteomes" id="UP000287188"/>
    </source>
</evidence>
<name>A0A402ALU1_9CHLR</name>
<comment type="caution">
    <text evidence="1">The sequence shown here is derived from an EMBL/GenBank/DDBJ whole genome shotgun (WGS) entry which is preliminary data.</text>
</comment>
<dbReference type="Proteomes" id="UP000287188">
    <property type="component" value="Unassembled WGS sequence"/>
</dbReference>
<dbReference type="Pfam" id="PF07100">
    <property type="entry name" value="ASRT"/>
    <property type="match status" value="2"/>
</dbReference>
<keyword evidence="2" id="KW-1185">Reference proteome</keyword>
<dbReference type="EMBL" id="BIFS01000001">
    <property type="protein sequence ID" value="GCE20117.1"/>
    <property type="molecule type" value="Genomic_DNA"/>
</dbReference>
<dbReference type="InterPro" id="IPR009794">
    <property type="entry name" value="ASRT"/>
</dbReference>
<evidence type="ECO:0000313" key="1">
    <source>
        <dbReference type="EMBL" id="GCE20117.1"/>
    </source>
</evidence>
<accession>A0A402ALU1</accession>
<sequence>MEGKYAYYCSEGILFDFCEGKRLEGRLLNSAATLSLFNPHPEKATSVLLTCYFVELEPITKGPFTLEAEQLRQIHLHEPLMLLHNTHYALKVEADLPIVAQHTTSDFSPFAQVPNDMETVTLYAGPLGKKETAWYFTDTWMGTNDKRSWYEHETLSISNPNQEAADVCLKFFGSYATGERVEFEREAHITIPAERVIPLRLWELAEVQFRGSVTGGGIHEKSVDFSSWLRSSVPIIAQKTRRAYKQFDTAIHGTWTVIGTPCGGSESAFSGGQDA</sequence>
<dbReference type="RefSeq" id="WP_126551843.1">
    <property type="nucleotide sequence ID" value="NZ_BIFS01000001.1"/>
</dbReference>
<dbReference type="AlphaFoldDB" id="A0A402ALU1"/>
<gene>
    <name evidence="1" type="ORF">KDK_39170</name>
</gene>
<proteinExistence type="predicted"/>
<reference evidence="2" key="1">
    <citation type="submission" date="2018-12" db="EMBL/GenBank/DDBJ databases">
        <title>Tengunoibacter tsumagoiensis gen. nov., sp. nov., Dictyobacter kobayashii sp. nov., D. alpinus sp. nov., and D. joshuensis sp. nov. and description of Dictyobacteraceae fam. nov. within the order Ktedonobacterales isolated from Tengu-no-mugimeshi.</title>
        <authorList>
            <person name="Wang C.M."/>
            <person name="Zheng Y."/>
            <person name="Sakai Y."/>
            <person name="Toyoda A."/>
            <person name="Minakuchi Y."/>
            <person name="Abe K."/>
            <person name="Yokota A."/>
            <person name="Yabe S."/>
        </authorList>
    </citation>
    <scope>NUCLEOTIDE SEQUENCE [LARGE SCALE GENOMIC DNA]</scope>
    <source>
        <strain evidence="2">Uno11</strain>
    </source>
</reference>
<dbReference type="SUPFAM" id="SSF89232">
    <property type="entry name" value="Hypothetical protein TM1070"/>
    <property type="match status" value="2"/>
</dbReference>
<dbReference type="Gene3D" id="2.60.290.11">
    <property type="entry name" value="TM1070-like"/>
    <property type="match status" value="2"/>
</dbReference>
<protein>
    <submittedName>
        <fullName evidence="1">Uncharacterized protein</fullName>
    </submittedName>
</protein>
<dbReference type="InterPro" id="IPR036698">
    <property type="entry name" value="TM1070-like_sf"/>
</dbReference>